<feature type="transmembrane region" description="Helical" evidence="1">
    <location>
        <begin position="296"/>
        <end position="316"/>
    </location>
</feature>
<feature type="transmembrane region" description="Helical" evidence="1">
    <location>
        <begin position="149"/>
        <end position="170"/>
    </location>
</feature>
<sequence>MVPAFPSRLRRLTPAIGLLLLAPWVGEFLLGSSPPQNLFAALVLLLPIYGGGALLIREVTRRTGRGWPTLFLLAAAYGVIEAGLADQSLFNPSFFDAAEKVAPIPLLGISAYDALTYVVGHSIWSISVPIAIIEMLTPARNRTPWLGKVGLAMTGFLYLIGCAIVFAFIYAEEKFIASPAQFAGAGAVALVLIVAAFSLRLKHRPKVNSSRTLLKPWTLGIGSFVAASLFFAKPESWAGVIMGIIILGMAWLLVRRWSSHPGWTIRHQFALVAGALLTYAWGGFTVTWLLWPDNTIAWIGNVLFALIAIALLFAIAKHLPQDAVSS</sequence>
<keyword evidence="1" id="KW-0472">Membrane</keyword>
<proteinExistence type="predicted"/>
<evidence type="ECO:0008006" key="4">
    <source>
        <dbReference type="Google" id="ProtNLM"/>
    </source>
</evidence>
<organism evidence="2 3">
    <name type="scientific">Cohnella herbarum</name>
    <dbReference type="NCBI Taxonomy" id="2728023"/>
    <lineage>
        <taxon>Bacteria</taxon>
        <taxon>Bacillati</taxon>
        <taxon>Bacillota</taxon>
        <taxon>Bacilli</taxon>
        <taxon>Bacillales</taxon>
        <taxon>Paenibacillaceae</taxon>
        <taxon>Cohnella</taxon>
    </lineage>
</organism>
<evidence type="ECO:0000313" key="2">
    <source>
        <dbReference type="EMBL" id="QJD86415.1"/>
    </source>
</evidence>
<feature type="transmembrane region" description="Helical" evidence="1">
    <location>
        <begin position="182"/>
        <end position="201"/>
    </location>
</feature>
<feature type="transmembrane region" description="Helical" evidence="1">
    <location>
        <begin position="213"/>
        <end position="231"/>
    </location>
</feature>
<keyword evidence="1" id="KW-0812">Transmembrane</keyword>
<dbReference type="RefSeq" id="WP_169282664.1">
    <property type="nucleotide sequence ID" value="NZ_CP051680.1"/>
</dbReference>
<dbReference type="Proteomes" id="UP000502248">
    <property type="component" value="Chromosome"/>
</dbReference>
<protein>
    <recommendedName>
        <fullName evidence="4">DUF998 domain-containing protein</fullName>
    </recommendedName>
</protein>
<accession>A0A7Z2VP59</accession>
<dbReference type="EMBL" id="CP051680">
    <property type="protein sequence ID" value="QJD86415.1"/>
    <property type="molecule type" value="Genomic_DNA"/>
</dbReference>
<feature type="transmembrane region" description="Helical" evidence="1">
    <location>
        <begin position="269"/>
        <end position="290"/>
    </location>
</feature>
<keyword evidence="3" id="KW-1185">Reference proteome</keyword>
<dbReference type="AlphaFoldDB" id="A0A7Z2VP59"/>
<feature type="transmembrane region" description="Helical" evidence="1">
    <location>
        <begin position="237"/>
        <end position="257"/>
    </location>
</feature>
<keyword evidence="1" id="KW-1133">Transmembrane helix</keyword>
<name>A0A7Z2VP59_9BACL</name>
<feature type="transmembrane region" description="Helical" evidence="1">
    <location>
        <begin position="114"/>
        <end position="137"/>
    </location>
</feature>
<reference evidence="2 3" key="1">
    <citation type="submission" date="2020-04" db="EMBL/GenBank/DDBJ databases">
        <title>Genome sequencing of novel species.</title>
        <authorList>
            <person name="Heo J."/>
            <person name="Kim S.-J."/>
            <person name="Kim J.-S."/>
            <person name="Hong S.-B."/>
            <person name="Kwon S.-W."/>
        </authorList>
    </citation>
    <scope>NUCLEOTIDE SEQUENCE [LARGE SCALE GENOMIC DNA]</scope>
    <source>
        <strain evidence="2 3">MFER-1</strain>
    </source>
</reference>
<dbReference type="KEGG" id="cheb:HH215_26780"/>
<evidence type="ECO:0000313" key="3">
    <source>
        <dbReference type="Proteomes" id="UP000502248"/>
    </source>
</evidence>
<feature type="transmembrane region" description="Helical" evidence="1">
    <location>
        <begin position="38"/>
        <end position="56"/>
    </location>
</feature>
<feature type="transmembrane region" description="Helical" evidence="1">
    <location>
        <begin position="68"/>
        <end position="85"/>
    </location>
</feature>
<gene>
    <name evidence="2" type="ORF">HH215_26780</name>
</gene>
<evidence type="ECO:0000256" key="1">
    <source>
        <dbReference type="SAM" id="Phobius"/>
    </source>
</evidence>
<feature type="transmembrane region" description="Helical" evidence="1">
    <location>
        <begin position="12"/>
        <end position="32"/>
    </location>
</feature>